<dbReference type="InterPro" id="IPR004147">
    <property type="entry name" value="ABC1_dom"/>
</dbReference>
<accession>A0A931F810</accession>
<organism evidence="4 5">
    <name type="scientific">Halonatronomonas betaini</name>
    <dbReference type="NCBI Taxonomy" id="2778430"/>
    <lineage>
        <taxon>Bacteria</taxon>
        <taxon>Bacillati</taxon>
        <taxon>Bacillota</taxon>
        <taxon>Clostridia</taxon>
        <taxon>Halanaerobiales</taxon>
        <taxon>Halarsenatibacteraceae</taxon>
        <taxon>Halonatronomonas</taxon>
    </lineage>
</organism>
<feature type="transmembrane region" description="Helical" evidence="2">
    <location>
        <begin position="500"/>
        <end position="518"/>
    </location>
</feature>
<evidence type="ECO:0000256" key="1">
    <source>
        <dbReference type="ARBA" id="ARBA00009670"/>
    </source>
</evidence>
<feature type="domain" description="ABC1 atypical kinase-like" evidence="3">
    <location>
        <begin position="96"/>
        <end position="337"/>
    </location>
</feature>
<sequence>MALNIRKKYKHLQRYRQISQVFVKNGLGFILDRFDLKKFVPLKKRFEISETPDDISLPVRLRQVFQELGPTYVKLGQILSTRPDIFPPEYILEFKKLQDKVPPVSFEKIDMLLKDELGDDYQENVFETFEEEASAGASIAQTHRAILSNGNPVMVKVQRPYIQEKINVDLEIITDLAELAVERNILPEFIDPVGLVEEFKESLKKELNFKQELANIKRFQANFADNDSIISPRVYEKYSTKRVLIMEEIQGEKLSEIESYENIENKKLSRVGAHSFLRQVMIHGFFHADPHPGNIFIIDGNKIAYIDFGMMGQISSEDRDLFSLLFAALLRRNVEIITDTILEIGDMPSDLNTRKFKLDIEEFIYNYYNRKLEDINFKLLFEDLQKIVFKHHIRLPQEFFLLFRALSLNEGVGATLDPEFNIVEIGNDFIQDLIYDRLKPNNVFKRASLKLWRFINDIKGYPSDISEIMKMIKDDRLSINFKHMNLDKLIKEIDFASNRISISMIISALIIGSSMIIQSEIEPLFRGVPILGFIGYSMAGIMGIWLVISILRSGRF</sequence>
<protein>
    <submittedName>
        <fullName evidence="4">AarF/ABC1/UbiB kinase family protein</fullName>
    </submittedName>
</protein>
<dbReference type="GO" id="GO:0016301">
    <property type="term" value="F:kinase activity"/>
    <property type="evidence" value="ECO:0007669"/>
    <property type="project" value="UniProtKB-KW"/>
</dbReference>
<dbReference type="AlphaFoldDB" id="A0A931F810"/>
<dbReference type="EMBL" id="JADPIE010000001">
    <property type="protein sequence ID" value="MBF8436048.1"/>
    <property type="molecule type" value="Genomic_DNA"/>
</dbReference>
<evidence type="ECO:0000313" key="4">
    <source>
        <dbReference type="EMBL" id="MBF8436048.1"/>
    </source>
</evidence>
<keyword evidence="4" id="KW-0808">Transferase</keyword>
<gene>
    <name evidence="4" type="ORF">I0Q91_03060</name>
</gene>
<comment type="caution">
    <text evidence="4">The sequence shown here is derived from an EMBL/GenBank/DDBJ whole genome shotgun (WGS) entry which is preliminary data.</text>
</comment>
<keyword evidence="2" id="KW-1133">Transmembrane helix</keyword>
<dbReference type="CDD" id="cd05121">
    <property type="entry name" value="ABC1_ADCK3-like"/>
    <property type="match status" value="1"/>
</dbReference>
<dbReference type="InterPro" id="IPR011009">
    <property type="entry name" value="Kinase-like_dom_sf"/>
</dbReference>
<dbReference type="InterPro" id="IPR050154">
    <property type="entry name" value="UbiB_kinase"/>
</dbReference>
<dbReference type="PANTHER" id="PTHR10566">
    <property type="entry name" value="CHAPERONE-ACTIVITY OF BC1 COMPLEX CABC1 -RELATED"/>
    <property type="match status" value="1"/>
</dbReference>
<keyword evidence="2" id="KW-0472">Membrane</keyword>
<dbReference type="Proteomes" id="UP000621436">
    <property type="component" value="Unassembled WGS sequence"/>
</dbReference>
<keyword evidence="4" id="KW-0418">Kinase</keyword>
<evidence type="ECO:0000259" key="3">
    <source>
        <dbReference type="Pfam" id="PF03109"/>
    </source>
</evidence>
<dbReference type="Pfam" id="PF03109">
    <property type="entry name" value="ABC1"/>
    <property type="match status" value="1"/>
</dbReference>
<keyword evidence="5" id="KW-1185">Reference proteome</keyword>
<proteinExistence type="inferred from homology"/>
<reference evidence="4" key="1">
    <citation type="submission" date="2020-11" db="EMBL/GenBank/DDBJ databases">
        <title>Halonatronomonas betainensis gen. nov., sp. nov. a novel haloalkaliphilic representative of the family Halanaerobiacae capable of betaine degradation.</title>
        <authorList>
            <person name="Boltyanskaya Y."/>
            <person name="Kevbrin V."/>
            <person name="Detkova E."/>
            <person name="Grouzdev D.S."/>
            <person name="Koziaeva V."/>
            <person name="Zhilina T."/>
        </authorList>
    </citation>
    <scope>NUCLEOTIDE SEQUENCE</scope>
    <source>
        <strain evidence="4">Z-7014</strain>
    </source>
</reference>
<dbReference type="PANTHER" id="PTHR10566:SF113">
    <property type="entry name" value="PROTEIN ACTIVITY OF BC1 COMPLEX KINASE 7, CHLOROPLASTIC"/>
    <property type="match status" value="1"/>
</dbReference>
<feature type="transmembrane region" description="Helical" evidence="2">
    <location>
        <begin position="530"/>
        <end position="551"/>
    </location>
</feature>
<name>A0A931F810_9FIRM</name>
<comment type="similarity">
    <text evidence="1">Belongs to the protein kinase superfamily. ADCK protein kinase family.</text>
</comment>
<dbReference type="RefSeq" id="WP_270452796.1">
    <property type="nucleotide sequence ID" value="NZ_JADPIE010000001.1"/>
</dbReference>
<dbReference type="SUPFAM" id="SSF56112">
    <property type="entry name" value="Protein kinase-like (PK-like)"/>
    <property type="match status" value="1"/>
</dbReference>
<evidence type="ECO:0000256" key="2">
    <source>
        <dbReference type="SAM" id="Phobius"/>
    </source>
</evidence>
<evidence type="ECO:0000313" key="5">
    <source>
        <dbReference type="Proteomes" id="UP000621436"/>
    </source>
</evidence>
<keyword evidence="2" id="KW-0812">Transmembrane</keyword>